<feature type="transmembrane region" description="Helical" evidence="1">
    <location>
        <begin position="174"/>
        <end position="194"/>
    </location>
</feature>
<feature type="transmembrane region" description="Helical" evidence="1">
    <location>
        <begin position="25"/>
        <end position="46"/>
    </location>
</feature>
<keyword evidence="2" id="KW-0614">Plasmid</keyword>
<dbReference type="EMBL" id="CP000389">
    <property type="protein sequence ID" value="ABG61259.1"/>
    <property type="molecule type" value="Genomic_DNA"/>
</dbReference>
<dbReference type="Pfam" id="PF05940">
    <property type="entry name" value="NnrS"/>
    <property type="match status" value="1"/>
</dbReference>
<protein>
    <submittedName>
        <fullName evidence="2">NnrS</fullName>
    </submittedName>
</protein>
<feature type="transmembrane region" description="Helical" evidence="1">
    <location>
        <begin position="266"/>
        <end position="288"/>
    </location>
</feature>
<reference evidence="2" key="1">
    <citation type="submission" date="2006-06" db="EMBL/GenBank/DDBJ databases">
        <title>Complete sequence of Plasmid 1 of Chelativorans sp. BNC1.</title>
        <authorList>
            <consortium name="US DOE Joint Genome Institute"/>
            <person name="Copeland A."/>
            <person name="Lucas S."/>
            <person name="Lapidus A."/>
            <person name="Barry K."/>
            <person name="Detter J.C."/>
            <person name="Glavina del Rio T."/>
            <person name="Hammon N."/>
            <person name="Israni S."/>
            <person name="Dalin E."/>
            <person name="Tice H."/>
            <person name="Pitluck S."/>
            <person name="Chertkov O."/>
            <person name="Brettin T."/>
            <person name="Bruce D."/>
            <person name="Han C."/>
            <person name="Tapia R."/>
            <person name="Gilna P."/>
            <person name="Schmutz J."/>
            <person name="Larimer F."/>
            <person name="Land M."/>
            <person name="Hauser L."/>
            <person name="Kyrpides N."/>
            <person name="Mikhailova N."/>
            <person name="Richardson P."/>
        </authorList>
    </citation>
    <scope>NUCLEOTIDE SEQUENCE</scope>
    <source>
        <strain evidence="2">BNC1</strain>
        <plasmid evidence="2">1</plasmid>
    </source>
</reference>
<geneLocation type="plasmid" evidence="2">
    <name>1</name>
</geneLocation>
<organism evidence="2">
    <name type="scientific">Chelativorans sp. (strain BNC1)</name>
    <dbReference type="NCBI Taxonomy" id="266779"/>
    <lineage>
        <taxon>Bacteria</taxon>
        <taxon>Pseudomonadati</taxon>
        <taxon>Pseudomonadota</taxon>
        <taxon>Alphaproteobacteria</taxon>
        <taxon>Hyphomicrobiales</taxon>
        <taxon>Phyllobacteriaceae</taxon>
        <taxon>Chelativorans</taxon>
    </lineage>
</organism>
<feature type="transmembrane region" description="Helical" evidence="1">
    <location>
        <begin position="121"/>
        <end position="139"/>
    </location>
</feature>
<evidence type="ECO:0000256" key="1">
    <source>
        <dbReference type="SAM" id="Phobius"/>
    </source>
</evidence>
<dbReference type="OrthoDB" id="9770040at2"/>
<sequence>MEKQTASIQHRSPSRSGITRRREPFRLFFLIAAMDAMLGAAAWLPLAFLTETLSGGGAGVWHRNALLFGTIPAVLAGFLLTALPRWTKQPAVSRSTRRLLAATWVAARASSFLSATVGLTFAAIFVLSLSIVAAGPVIAGRDRRNVKVVLLLSCFCASIVAMAGAWHVELALRMAIVSIVGLITIIGGRIVPALTAAYAQQTGDLRCIRLSTQVERAAAIATTCALVAWAVSPQAQLTGAACAAAAVCQLMRVAQWRGWQGSAPWSIIALHVGYCWTVAGFMLLALHVFVPETVGRGAGIHAWTIGAFGMMSLAIMASMIRKHSGRSFSDSVPATAAFVSIMLSCLSRLVAETSVADGGLWIRMSAGLWVAAFSLFLVAFGGYLLRRE</sequence>
<keyword evidence="1" id="KW-0812">Transmembrane</keyword>
<proteinExistence type="predicted"/>
<dbReference type="KEGG" id="mes:Meso_4289"/>
<evidence type="ECO:0000313" key="2">
    <source>
        <dbReference type="EMBL" id="ABG61259.1"/>
    </source>
</evidence>
<accession>Q11MW0</accession>
<feature type="transmembrane region" description="Helical" evidence="1">
    <location>
        <begin position="300"/>
        <end position="320"/>
    </location>
</feature>
<feature type="transmembrane region" description="Helical" evidence="1">
    <location>
        <begin position="148"/>
        <end position="168"/>
    </location>
</feature>
<keyword evidence="1" id="KW-1133">Transmembrane helix</keyword>
<dbReference type="HOGENOM" id="CLU_041785_2_0_5"/>
<keyword evidence="1" id="KW-0472">Membrane</keyword>
<feature type="transmembrane region" description="Helical" evidence="1">
    <location>
        <begin position="66"/>
        <end position="87"/>
    </location>
</feature>
<dbReference type="InterPro" id="IPR010266">
    <property type="entry name" value="NnrS"/>
</dbReference>
<name>Q11MW0_CHESB</name>
<gene>
    <name evidence="2" type="ordered locus">Meso_4289</name>
</gene>
<dbReference type="AlphaFoldDB" id="Q11MW0"/>
<feature type="transmembrane region" description="Helical" evidence="1">
    <location>
        <begin position="366"/>
        <end position="385"/>
    </location>
</feature>